<dbReference type="Proteomes" id="UP000837932">
    <property type="component" value="Unassembled WGS sequence"/>
</dbReference>
<organism evidence="2 3">
    <name type="scientific">Emticicia aquatica</name>
    <dbReference type="NCBI Taxonomy" id="1681835"/>
    <lineage>
        <taxon>Bacteria</taxon>
        <taxon>Pseudomonadati</taxon>
        <taxon>Bacteroidota</taxon>
        <taxon>Cytophagia</taxon>
        <taxon>Cytophagales</taxon>
        <taxon>Leadbetterellaceae</taxon>
        <taxon>Emticicia</taxon>
    </lineage>
</organism>
<dbReference type="NCBIfam" id="TIGR03276">
    <property type="entry name" value="Phn-HD"/>
    <property type="match status" value="1"/>
</dbReference>
<dbReference type="GO" id="GO:0051213">
    <property type="term" value="F:dioxygenase activity"/>
    <property type="evidence" value="ECO:0007669"/>
    <property type="project" value="UniProtKB-KW"/>
</dbReference>
<comment type="caution">
    <text evidence="2">The sequence shown here is derived from an EMBL/GenBank/DDBJ whole genome shotgun (WGS) entry which is preliminary data.</text>
</comment>
<accession>A0ABN8EWW1</accession>
<proteinExistence type="predicted"/>
<dbReference type="CDD" id="cd00077">
    <property type="entry name" value="HDc"/>
    <property type="match status" value="1"/>
</dbReference>
<evidence type="ECO:0000313" key="2">
    <source>
        <dbReference type="EMBL" id="CAH0996471.1"/>
    </source>
</evidence>
<dbReference type="NCBIfam" id="TIGR00277">
    <property type="entry name" value="HDIG"/>
    <property type="match status" value="1"/>
</dbReference>
<dbReference type="EC" id="1.13.11.78" evidence="2"/>
<feature type="domain" description="HD" evidence="1">
    <location>
        <begin position="29"/>
        <end position="106"/>
    </location>
</feature>
<evidence type="ECO:0000259" key="1">
    <source>
        <dbReference type="Pfam" id="PF01966"/>
    </source>
</evidence>
<dbReference type="SUPFAM" id="SSF109604">
    <property type="entry name" value="HD-domain/PDEase-like"/>
    <property type="match status" value="1"/>
</dbReference>
<dbReference type="InterPro" id="IPR052567">
    <property type="entry name" value="OP_Dioxygenase"/>
</dbReference>
<protein>
    <submittedName>
        <fullName evidence="2">2-amino-1-hydroxyethylphosphonate dioxygenase (Glycine-forming)</fullName>
        <ecNumber evidence="2">1.13.11.78</ecNumber>
    </submittedName>
</protein>
<dbReference type="Gene3D" id="1.10.3210.10">
    <property type="entry name" value="Hypothetical protein af1432"/>
    <property type="match status" value="1"/>
</dbReference>
<keyword evidence="2" id="KW-0560">Oxidoreductase</keyword>
<dbReference type="PANTHER" id="PTHR40202">
    <property type="match status" value="1"/>
</dbReference>
<gene>
    <name evidence="2" type="primary">phnZ</name>
    <name evidence="2" type="ORF">EMA8858_02603</name>
</gene>
<dbReference type="InterPro" id="IPR006675">
    <property type="entry name" value="HDIG_dom"/>
</dbReference>
<dbReference type="RefSeq" id="WP_238807031.1">
    <property type="nucleotide sequence ID" value="NZ_CAKLPY010000002.1"/>
</dbReference>
<keyword evidence="3" id="KW-1185">Reference proteome</keyword>
<dbReference type="PANTHER" id="PTHR40202:SF1">
    <property type="entry name" value="HD DOMAIN-CONTAINING PROTEIN"/>
    <property type="match status" value="1"/>
</dbReference>
<dbReference type="EMBL" id="CAKLPY010000002">
    <property type="protein sequence ID" value="CAH0996471.1"/>
    <property type="molecule type" value="Genomic_DNA"/>
</dbReference>
<dbReference type="InterPro" id="IPR017670">
    <property type="entry name" value="Phosphonate_degrad-assoc"/>
</dbReference>
<keyword evidence="2" id="KW-0223">Dioxygenase</keyword>
<reference evidence="2" key="1">
    <citation type="submission" date="2021-12" db="EMBL/GenBank/DDBJ databases">
        <authorList>
            <person name="Rodrigo-Torres L."/>
            <person name="Arahal R. D."/>
            <person name="Lucena T."/>
        </authorList>
    </citation>
    <scope>NUCLEOTIDE SEQUENCE</scope>
    <source>
        <strain evidence="2">CECT 8858</strain>
    </source>
</reference>
<dbReference type="InterPro" id="IPR003607">
    <property type="entry name" value="HD/PDEase_dom"/>
</dbReference>
<evidence type="ECO:0000313" key="3">
    <source>
        <dbReference type="Proteomes" id="UP000837932"/>
    </source>
</evidence>
<dbReference type="Pfam" id="PF01966">
    <property type="entry name" value="HD"/>
    <property type="match status" value="1"/>
</dbReference>
<sequence length="193" mass="22425">MTKVINEIRQLFESQGNEEYYGENVSQFEHAAQASLLAQKQAFDEEVQIAAFLHDIGHLLPVSSQEETMEVYGRKDHESVAADWLRERGFSEKIAVLIENHVNAKRYLCFVNEAYYNNLSDASKKTLAFQGGKMTAEEAKIFELNPYFETIIKMRRWDEAAKVENIELPDLEYFINICKKHLSPFKNTNEIFF</sequence>
<dbReference type="InterPro" id="IPR006674">
    <property type="entry name" value="HD_domain"/>
</dbReference>
<name>A0ABN8EWW1_9BACT</name>